<gene>
    <name evidence="1" type="ORF">HanXRQr2_Chr05g0229781</name>
</gene>
<dbReference type="EMBL" id="MNCJ02000320">
    <property type="protein sequence ID" value="KAF5807099.1"/>
    <property type="molecule type" value="Genomic_DNA"/>
</dbReference>
<dbReference type="Gramene" id="mRNA:HanXRQr2_Chr05g0229781">
    <property type="protein sequence ID" value="mRNA:HanXRQr2_Chr05g0229781"/>
    <property type="gene ID" value="HanXRQr2_Chr05g0229781"/>
</dbReference>
<keyword evidence="2" id="KW-1185">Reference proteome</keyword>
<accession>A0A9K3J1D6</accession>
<reference evidence="1" key="2">
    <citation type="submission" date="2020-06" db="EMBL/GenBank/DDBJ databases">
        <title>Helianthus annuus Genome sequencing and assembly Release 2.</title>
        <authorList>
            <person name="Gouzy J."/>
            <person name="Langlade N."/>
            <person name="Munos S."/>
        </authorList>
    </citation>
    <scope>NUCLEOTIDE SEQUENCE</scope>
    <source>
        <tissue evidence="1">Leaves</tissue>
    </source>
</reference>
<name>A0A9K3J1D6_HELAN</name>
<comment type="caution">
    <text evidence="1">The sequence shown here is derived from an EMBL/GenBank/DDBJ whole genome shotgun (WGS) entry which is preliminary data.</text>
</comment>
<proteinExistence type="predicted"/>
<organism evidence="1 2">
    <name type="scientific">Helianthus annuus</name>
    <name type="common">Common sunflower</name>
    <dbReference type="NCBI Taxonomy" id="4232"/>
    <lineage>
        <taxon>Eukaryota</taxon>
        <taxon>Viridiplantae</taxon>
        <taxon>Streptophyta</taxon>
        <taxon>Embryophyta</taxon>
        <taxon>Tracheophyta</taxon>
        <taxon>Spermatophyta</taxon>
        <taxon>Magnoliopsida</taxon>
        <taxon>eudicotyledons</taxon>
        <taxon>Gunneridae</taxon>
        <taxon>Pentapetalae</taxon>
        <taxon>asterids</taxon>
        <taxon>campanulids</taxon>
        <taxon>Asterales</taxon>
        <taxon>Asteraceae</taxon>
        <taxon>Asteroideae</taxon>
        <taxon>Heliantheae alliance</taxon>
        <taxon>Heliantheae</taxon>
        <taxon>Helianthus</taxon>
    </lineage>
</organism>
<evidence type="ECO:0000313" key="2">
    <source>
        <dbReference type="Proteomes" id="UP000215914"/>
    </source>
</evidence>
<reference evidence="1" key="1">
    <citation type="journal article" date="2017" name="Nature">
        <title>The sunflower genome provides insights into oil metabolism, flowering and Asterid evolution.</title>
        <authorList>
            <person name="Badouin H."/>
            <person name="Gouzy J."/>
            <person name="Grassa C.J."/>
            <person name="Murat F."/>
            <person name="Staton S.E."/>
            <person name="Cottret L."/>
            <person name="Lelandais-Briere C."/>
            <person name="Owens G.L."/>
            <person name="Carrere S."/>
            <person name="Mayjonade B."/>
            <person name="Legrand L."/>
            <person name="Gill N."/>
            <person name="Kane N.C."/>
            <person name="Bowers J.E."/>
            <person name="Hubner S."/>
            <person name="Bellec A."/>
            <person name="Berard A."/>
            <person name="Berges H."/>
            <person name="Blanchet N."/>
            <person name="Boniface M.C."/>
            <person name="Brunel D."/>
            <person name="Catrice O."/>
            <person name="Chaidir N."/>
            <person name="Claudel C."/>
            <person name="Donnadieu C."/>
            <person name="Faraut T."/>
            <person name="Fievet G."/>
            <person name="Helmstetter N."/>
            <person name="King M."/>
            <person name="Knapp S.J."/>
            <person name="Lai Z."/>
            <person name="Le Paslier M.C."/>
            <person name="Lippi Y."/>
            <person name="Lorenzon L."/>
            <person name="Mandel J.R."/>
            <person name="Marage G."/>
            <person name="Marchand G."/>
            <person name="Marquand E."/>
            <person name="Bret-Mestries E."/>
            <person name="Morien E."/>
            <person name="Nambeesan S."/>
            <person name="Nguyen T."/>
            <person name="Pegot-Espagnet P."/>
            <person name="Pouilly N."/>
            <person name="Raftis F."/>
            <person name="Sallet E."/>
            <person name="Schiex T."/>
            <person name="Thomas J."/>
            <person name="Vandecasteele C."/>
            <person name="Vares D."/>
            <person name="Vear F."/>
            <person name="Vautrin S."/>
            <person name="Crespi M."/>
            <person name="Mangin B."/>
            <person name="Burke J.M."/>
            <person name="Salse J."/>
            <person name="Munos S."/>
            <person name="Vincourt P."/>
            <person name="Rieseberg L.H."/>
            <person name="Langlade N.B."/>
        </authorList>
    </citation>
    <scope>NUCLEOTIDE SEQUENCE</scope>
    <source>
        <tissue evidence="1">Leaves</tissue>
    </source>
</reference>
<evidence type="ECO:0000313" key="1">
    <source>
        <dbReference type="EMBL" id="KAF5807099.1"/>
    </source>
</evidence>
<sequence>MYNVSGKKWFRCGCDFGRSLSSFILMCVLLKNEAFYRNQDVLKPKQSTESFKIFEDEEDQPVPMALEATEPEKDLMFYSKLEEKIHAKEEEKNTLQAKTKVNLSFATRLKNSYKTLILMHSWIP</sequence>
<dbReference type="Proteomes" id="UP000215914">
    <property type="component" value="Unassembled WGS sequence"/>
</dbReference>
<protein>
    <submittedName>
        <fullName evidence="1">Uncharacterized protein</fullName>
    </submittedName>
</protein>
<dbReference type="AlphaFoldDB" id="A0A9K3J1D6"/>